<dbReference type="InterPro" id="IPR016181">
    <property type="entry name" value="Acyl_CoA_acyltransferase"/>
</dbReference>
<dbReference type="Gene3D" id="3.40.630.30">
    <property type="match status" value="1"/>
</dbReference>
<reference evidence="2" key="1">
    <citation type="submission" date="2021-04" db="EMBL/GenBank/DDBJ databases">
        <title>Phylogenetic analysis of Acidobacteriaceae.</title>
        <authorList>
            <person name="Qiu L."/>
            <person name="Zhang Q."/>
        </authorList>
    </citation>
    <scope>NUCLEOTIDE SEQUENCE</scope>
    <source>
        <strain evidence="2">DSM 25168</strain>
    </source>
</reference>
<dbReference type="CDD" id="cd04301">
    <property type="entry name" value="NAT_SF"/>
    <property type="match status" value="1"/>
</dbReference>
<dbReference type="Pfam" id="PF00583">
    <property type="entry name" value="Acetyltransf_1"/>
    <property type="match status" value="1"/>
</dbReference>
<proteinExistence type="predicted"/>
<feature type="domain" description="N-acetyltransferase" evidence="1">
    <location>
        <begin position="1"/>
        <end position="158"/>
    </location>
</feature>
<gene>
    <name evidence="2" type="ORF">MOP44_12570</name>
</gene>
<name>A0A9J7BVM9_9BACT</name>
<dbReference type="SUPFAM" id="SSF55729">
    <property type="entry name" value="Acyl-CoA N-acyltransferases (Nat)"/>
    <property type="match status" value="1"/>
</dbReference>
<keyword evidence="2" id="KW-0808">Transferase</keyword>
<dbReference type="GO" id="GO:0016747">
    <property type="term" value="F:acyltransferase activity, transferring groups other than amino-acyl groups"/>
    <property type="evidence" value="ECO:0007669"/>
    <property type="project" value="InterPro"/>
</dbReference>
<dbReference type="EMBL" id="CP093313">
    <property type="protein sequence ID" value="UWZ86751.1"/>
    <property type="molecule type" value="Genomic_DNA"/>
</dbReference>
<dbReference type="EC" id="2.3.1.-" evidence="2"/>
<dbReference type="Proteomes" id="UP001059380">
    <property type="component" value="Chromosome"/>
</dbReference>
<dbReference type="InterPro" id="IPR000182">
    <property type="entry name" value="GNAT_dom"/>
</dbReference>
<dbReference type="KEGG" id="orp:MOP44_12570"/>
<keyword evidence="2" id="KW-0012">Acyltransferase</keyword>
<protein>
    <submittedName>
        <fullName evidence="2">GNAT family N-acetyltransferase</fullName>
        <ecNumber evidence="2">2.3.1.-</ecNumber>
    </submittedName>
</protein>
<dbReference type="AlphaFoldDB" id="A0A9J7BVM9"/>
<keyword evidence="3" id="KW-1185">Reference proteome</keyword>
<dbReference type="RefSeq" id="WP_260796388.1">
    <property type="nucleotide sequence ID" value="NZ_CP093313.1"/>
</dbReference>
<sequence length="206" mass="22909">MRISSADDPQFNALLRIYSQALPPSECKSEDALRRMIAQPEYIFLAAVDDSTVVGFSICTTLLDSDAALLEYIAIDAARRGSGLGADLFRATASQPQLHGRPLLIEVDAEVTHGADPELLTRRKAFYCRLGCRQIEGLTYRMPPVSSARPPLMDLFVYGDKLPGSITKPRLRAWLTSCYTQVYGMSESDPRINTMLNHMPETIRLI</sequence>
<organism evidence="2 3">
    <name type="scientific">Occallatibacter riparius</name>
    <dbReference type="NCBI Taxonomy" id="1002689"/>
    <lineage>
        <taxon>Bacteria</taxon>
        <taxon>Pseudomonadati</taxon>
        <taxon>Acidobacteriota</taxon>
        <taxon>Terriglobia</taxon>
        <taxon>Terriglobales</taxon>
        <taxon>Acidobacteriaceae</taxon>
        <taxon>Occallatibacter</taxon>
    </lineage>
</organism>
<dbReference type="PROSITE" id="PS51186">
    <property type="entry name" value="GNAT"/>
    <property type="match status" value="1"/>
</dbReference>
<evidence type="ECO:0000313" key="3">
    <source>
        <dbReference type="Proteomes" id="UP001059380"/>
    </source>
</evidence>
<evidence type="ECO:0000313" key="2">
    <source>
        <dbReference type="EMBL" id="UWZ86751.1"/>
    </source>
</evidence>
<evidence type="ECO:0000259" key="1">
    <source>
        <dbReference type="PROSITE" id="PS51186"/>
    </source>
</evidence>
<accession>A0A9J7BVM9</accession>